<comment type="caution">
    <text evidence="2">The sequence shown here is derived from an EMBL/GenBank/DDBJ whole genome shotgun (WGS) entry which is preliminary data.</text>
</comment>
<feature type="compositionally biased region" description="Polar residues" evidence="1">
    <location>
        <begin position="22"/>
        <end position="39"/>
    </location>
</feature>
<feature type="region of interest" description="Disordered" evidence="1">
    <location>
        <begin position="1"/>
        <end position="42"/>
    </location>
</feature>
<dbReference type="EMBL" id="JBAMZM010000024">
    <property type="protein sequence ID" value="KAL0504876.1"/>
    <property type="molecule type" value="Genomic_DNA"/>
</dbReference>
<organism evidence="2 3">
    <name type="scientific">Leishmania shawi</name>
    <dbReference type="NCBI Taxonomy" id="5680"/>
    <lineage>
        <taxon>Eukaryota</taxon>
        <taxon>Discoba</taxon>
        <taxon>Euglenozoa</taxon>
        <taxon>Kinetoplastea</taxon>
        <taxon>Metakinetoplastina</taxon>
        <taxon>Trypanosomatida</taxon>
        <taxon>Trypanosomatidae</taxon>
        <taxon>Leishmaniinae</taxon>
        <taxon>Leishmania</taxon>
        <taxon>Leishmania guyanensis species complex</taxon>
    </lineage>
</organism>
<evidence type="ECO:0000313" key="3">
    <source>
        <dbReference type="Proteomes" id="UP001443563"/>
    </source>
</evidence>
<dbReference type="Proteomes" id="UP001443563">
    <property type="component" value="Unassembled WGS sequence"/>
</dbReference>
<reference evidence="2 3" key="1">
    <citation type="submission" date="2024-02" db="EMBL/GenBank/DDBJ databases">
        <title>FIRST GENOME SEQUENCES OF Leishmania (Viannia) shawi, Leishmania (Viannia) lindenbergi AND Leishmania (Viannia) utingensis.</title>
        <authorList>
            <person name="Resadore F."/>
            <person name="Custodio M.G.F."/>
            <person name="Boite M.C."/>
            <person name="Cupolillo E."/>
            <person name="Ferreira G.E.M."/>
        </authorList>
    </citation>
    <scope>NUCLEOTIDE SEQUENCE [LARGE SCALE GENOMIC DNA]</scope>
    <source>
        <strain evidence="2 3">MCEB/BR/1984/M8408</strain>
    </source>
</reference>
<sequence>MQPLTSEQHQFNRTDGGASENAVLQESSTIASRCSSTAPDSVMPGLFSQRRATLDVAATSSGDESIRSSVSADITLERKRHYLGQ</sequence>
<gene>
    <name evidence="2" type="ORF">Q4I29_003733</name>
</gene>
<protein>
    <submittedName>
        <fullName evidence="2">Uncharacterized protein</fullName>
    </submittedName>
</protein>
<accession>A0ABR3E6S5</accession>
<proteinExistence type="predicted"/>
<keyword evidence="3" id="KW-1185">Reference proteome</keyword>
<feature type="compositionally biased region" description="Polar residues" evidence="1">
    <location>
        <begin position="1"/>
        <end position="13"/>
    </location>
</feature>
<evidence type="ECO:0000256" key="1">
    <source>
        <dbReference type="SAM" id="MobiDB-lite"/>
    </source>
</evidence>
<name>A0ABR3E6S5_9TRYP</name>
<evidence type="ECO:0000313" key="2">
    <source>
        <dbReference type="EMBL" id="KAL0504876.1"/>
    </source>
</evidence>